<dbReference type="InterPro" id="IPR025469">
    <property type="entry name" value="DUF4320"/>
</dbReference>
<evidence type="ECO:0000256" key="1">
    <source>
        <dbReference type="SAM" id="Phobius"/>
    </source>
</evidence>
<proteinExistence type="predicted"/>
<keyword evidence="1" id="KW-0472">Membrane</keyword>
<sequence length="142" mass="16078">MIKKLKQFKRSERGDGWLWLLFSILIFTILGLISVSIVNYQMTKSNVKTAANETLQIMKVENGSTEATRQRFNTLLTKMGIDPARVEFEATPQMVQRGDALEITARVKEYEIIGLKAIGVNYKTSIEVHSSGLAHKYIRKGD</sequence>
<dbReference type="RefSeq" id="WP_338709188.1">
    <property type="nucleotide sequence ID" value="NZ_CP145894.1"/>
</dbReference>
<dbReference type="EMBL" id="CP145894">
    <property type="protein sequence ID" value="WWP24099.1"/>
    <property type="molecule type" value="Genomic_DNA"/>
</dbReference>
<protein>
    <submittedName>
        <fullName evidence="2">DUF4320 family protein</fullName>
    </submittedName>
</protein>
<dbReference type="GeneID" id="93480200"/>
<keyword evidence="2" id="KW-0614">Plasmid</keyword>
<organism evidence="2 3">
    <name type="scientific">Paenibacillus amylolyticus</name>
    <dbReference type="NCBI Taxonomy" id="1451"/>
    <lineage>
        <taxon>Bacteria</taxon>
        <taxon>Bacillati</taxon>
        <taxon>Bacillota</taxon>
        <taxon>Bacilli</taxon>
        <taxon>Bacillales</taxon>
        <taxon>Paenibacillaceae</taxon>
        <taxon>Paenibacillus</taxon>
    </lineage>
</organism>
<dbReference type="Proteomes" id="UP001364764">
    <property type="component" value="Plasmid pY5S7-2"/>
</dbReference>
<name>A0ABD8B2Q3_PAEAM</name>
<reference evidence="2 3" key="1">
    <citation type="submission" date="2024-02" db="EMBL/GenBank/DDBJ databases">
        <title>Complete sequences of two Paenibacillus sp. strains and one Lysinibacillus strain isolated from the environment on STAA medium highlight biotechnological potential.</title>
        <authorList>
            <person name="Attere S.A."/>
            <person name="Piche L.C."/>
            <person name="Intertaglia L."/>
            <person name="Lami R."/>
            <person name="Charette S.J."/>
            <person name="Vincent A.T."/>
        </authorList>
    </citation>
    <scope>NUCLEOTIDE SEQUENCE [LARGE SCALE GENOMIC DNA]</scope>
    <source>
        <strain evidence="2 3">Y5S-7</strain>
        <plasmid evidence="2 3">pY5S7-2</plasmid>
    </source>
</reference>
<evidence type="ECO:0000313" key="2">
    <source>
        <dbReference type="EMBL" id="WWP24099.1"/>
    </source>
</evidence>
<keyword evidence="1" id="KW-0812">Transmembrane</keyword>
<feature type="transmembrane region" description="Helical" evidence="1">
    <location>
        <begin position="16"/>
        <end position="38"/>
    </location>
</feature>
<accession>A0ABD8B2Q3</accession>
<dbReference type="Pfam" id="PF14208">
    <property type="entry name" value="DUF4320"/>
    <property type="match status" value="1"/>
</dbReference>
<keyword evidence="1" id="KW-1133">Transmembrane helix</keyword>
<geneLocation type="plasmid" evidence="2 3">
    <name>pY5S7-2</name>
</geneLocation>
<dbReference type="AlphaFoldDB" id="A0ABD8B2Q3"/>
<evidence type="ECO:0000313" key="3">
    <source>
        <dbReference type="Proteomes" id="UP001364764"/>
    </source>
</evidence>
<gene>
    <name evidence="2" type="ORF">V6668_32005</name>
</gene>